<evidence type="ECO:0000256" key="3">
    <source>
        <dbReference type="ARBA" id="ARBA00022630"/>
    </source>
</evidence>
<keyword evidence="8 11" id="KW-0414">Isoprene biosynthesis</keyword>
<dbReference type="EMBL" id="KF900352">
    <property type="protein sequence ID" value="AIE91927.1"/>
    <property type="molecule type" value="Genomic_DNA"/>
</dbReference>
<evidence type="ECO:0000256" key="7">
    <source>
        <dbReference type="ARBA" id="ARBA00022857"/>
    </source>
</evidence>
<dbReference type="PIRSF" id="PIRSF003314">
    <property type="entry name" value="IPP_isomerase"/>
    <property type="match status" value="1"/>
</dbReference>
<evidence type="ECO:0000313" key="13">
    <source>
        <dbReference type="EMBL" id="AIE91927.1"/>
    </source>
</evidence>
<comment type="subcellular location">
    <subcellularLocation>
        <location evidence="11">Cytoplasm</location>
    </subcellularLocation>
</comment>
<comment type="caution">
    <text evidence="11">Lacks conserved residue(s) required for the propagation of feature annotation.</text>
</comment>
<keyword evidence="5 11" id="KW-0479">Metal-binding</keyword>
<evidence type="ECO:0000256" key="5">
    <source>
        <dbReference type="ARBA" id="ARBA00022723"/>
    </source>
</evidence>
<comment type="function">
    <text evidence="11">Involved in the biosynthesis of isoprenoids. Catalyzes the 1,3-allylic rearrangement of the homoallylic substrate isopentenyl (IPP) to its allylic isomer, dimethylallyl diphosphate (DMAPP).</text>
</comment>
<evidence type="ECO:0000256" key="1">
    <source>
        <dbReference type="ARBA" id="ARBA00001917"/>
    </source>
</evidence>
<evidence type="ECO:0000256" key="10">
    <source>
        <dbReference type="ARBA" id="ARBA00025810"/>
    </source>
</evidence>
<reference evidence="13" key="1">
    <citation type="journal article" date="2014" name="Genome Biol. Evol.">
        <title>Pangenome evidence for extensive interdomain horizontal transfer affecting lineage core and shell genes in uncultured planktonic thaumarchaeota and euryarchaeota.</title>
        <authorList>
            <person name="Deschamps P."/>
            <person name="Zivanovic Y."/>
            <person name="Moreira D."/>
            <person name="Rodriguez-Valera F."/>
            <person name="Lopez-Garcia P."/>
        </authorList>
    </citation>
    <scope>NUCLEOTIDE SEQUENCE</scope>
</reference>
<dbReference type="CDD" id="cd02811">
    <property type="entry name" value="IDI-2_FMN"/>
    <property type="match status" value="1"/>
</dbReference>
<dbReference type="PANTHER" id="PTHR43665">
    <property type="entry name" value="ISOPENTENYL-DIPHOSPHATE DELTA-ISOMERASE"/>
    <property type="match status" value="1"/>
</dbReference>
<comment type="cofactor">
    <cofactor evidence="1 11">
        <name>FMN</name>
        <dbReference type="ChEBI" id="CHEBI:58210"/>
    </cofactor>
</comment>
<feature type="binding site" evidence="11">
    <location>
        <position position="165"/>
    </location>
    <ligand>
        <name>substrate</name>
    </ligand>
</feature>
<dbReference type="GO" id="GO:0008299">
    <property type="term" value="P:isoprenoid biosynthetic process"/>
    <property type="evidence" value="ECO:0007669"/>
    <property type="project" value="UniProtKB-UniRule"/>
</dbReference>
<comment type="catalytic activity">
    <reaction evidence="11">
        <text>isopentenyl diphosphate = dimethylallyl diphosphate</text>
        <dbReference type="Rhea" id="RHEA:23284"/>
        <dbReference type="ChEBI" id="CHEBI:57623"/>
        <dbReference type="ChEBI" id="CHEBI:128769"/>
        <dbReference type="EC" id="5.3.3.2"/>
    </reaction>
</comment>
<dbReference type="AlphaFoldDB" id="A0A075FQE2"/>
<evidence type="ECO:0000256" key="4">
    <source>
        <dbReference type="ARBA" id="ARBA00022643"/>
    </source>
</evidence>
<evidence type="ECO:0000256" key="8">
    <source>
        <dbReference type="ARBA" id="ARBA00023229"/>
    </source>
</evidence>
<gene>
    <name evidence="13" type="primary">IDI</name>
    <name evidence="11" type="synonym">fni</name>
    <name evidence="13" type="synonym">idi</name>
</gene>
<evidence type="ECO:0000259" key="12">
    <source>
        <dbReference type="Pfam" id="PF01070"/>
    </source>
</evidence>
<dbReference type="GO" id="GO:0000287">
    <property type="term" value="F:magnesium ion binding"/>
    <property type="evidence" value="ECO:0007669"/>
    <property type="project" value="UniProtKB-UniRule"/>
</dbReference>
<keyword evidence="9 11" id="KW-0413">Isomerase</keyword>
<dbReference type="Pfam" id="PF01070">
    <property type="entry name" value="FMN_dh"/>
    <property type="match status" value="1"/>
</dbReference>
<dbReference type="EC" id="5.3.3.2" evidence="11"/>
<dbReference type="NCBIfam" id="TIGR02151">
    <property type="entry name" value="IPP_isom_2"/>
    <property type="match status" value="1"/>
</dbReference>
<sequence length="359" mass="38813">MTKKSSKNIIADRKKEGIDLALKNTNAVTKTTLLECVEFLHCALPEINFDNIKTSTKFLGHSFNFPFLIDSMTGGTPAAQKINARLAQAAEEFGIGMGVGSQRAGLLSEDLAESFKIVRKNAPNAFIFSNIGGAQLSQGLDRKSITKLLKMIDADALAIHLNPLQELVQPEGESNYSNVLSRIKELSSDLDIPIIVKEVGSGISPSVARKLSEAKIGAINVAGMGGTSWAGIEQIRAKKFKNKQKSDLGLLFWDWGIPTAATILLTRNSVKTPIIASGGLRNGLDLAKSITLGADVGGFARPMLTPASKSYNSLTTFIDQLIFELKSTMFLIGAKNIRELKSAEYITTEPLTSWISKVR</sequence>
<feature type="binding site" evidence="11">
    <location>
        <position position="166"/>
    </location>
    <ligand>
        <name>Mg(2+)</name>
        <dbReference type="ChEBI" id="CHEBI:18420"/>
    </ligand>
</feature>
<feature type="binding site" evidence="11">
    <location>
        <begin position="300"/>
        <end position="301"/>
    </location>
    <ligand>
        <name>FMN</name>
        <dbReference type="ChEBI" id="CHEBI:58210"/>
    </ligand>
</feature>
<comment type="cofactor">
    <cofactor evidence="11">
        <name>Mg(2+)</name>
        <dbReference type="ChEBI" id="CHEBI:18420"/>
    </cofactor>
</comment>
<dbReference type="SUPFAM" id="SSF51395">
    <property type="entry name" value="FMN-linked oxidoreductases"/>
    <property type="match status" value="1"/>
</dbReference>
<feature type="binding site" evidence="11">
    <location>
        <begin position="71"/>
        <end position="73"/>
    </location>
    <ligand>
        <name>FMN</name>
        <dbReference type="ChEBI" id="CHEBI:58210"/>
    </ligand>
</feature>
<feature type="binding site" evidence="11">
    <location>
        <position position="197"/>
    </location>
    <ligand>
        <name>FMN</name>
        <dbReference type="ChEBI" id="CHEBI:58210"/>
    </ligand>
</feature>
<evidence type="ECO:0000256" key="9">
    <source>
        <dbReference type="ARBA" id="ARBA00023235"/>
    </source>
</evidence>
<feature type="binding site" evidence="11">
    <location>
        <position position="101"/>
    </location>
    <ligand>
        <name>FMN</name>
        <dbReference type="ChEBI" id="CHEBI:58210"/>
    </ligand>
</feature>
<comment type="subunit">
    <text evidence="10 11">Homooctamer. Dimer of tetramers.</text>
</comment>
<evidence type="ECO:0000256" key="11">
    <source>
        <dbReference type="HAMAP-Rule" id="MF_00354"/>
    </source>
</evidence>
<feature type="binding site" evidence="11">
    <location>
        <position position="130"/>
    </location>
    <ligand>
        <name>FMN</name>
        <dbReference type="ChEBI" id="CHEBI:58210"/>
    </ligand>
</feature>
<keyword evidence="3 11" id="KW-0285">Flavoprotein</keyword>
<evidence type="ECO:0000256" key="2">
    <source>
        <dbReference type="ARBA" id="ARBA00022490"/>
    </source>
</evidence>
<keyword evidence="2 11" id="KW-0963">Cytoplasm</keyword>
<accession>A0A075FQE2</accession>
<feature type="domain" description="FMN-dependent dehydrogenase" evidence="12">
    <location>
        <begin position="181"/>
        <end position="343"/>
    </location>
</feature>
<feature type="binding site" evidence="11">
    <location>
        <begin position="101"/>
        <end position="103"/>
    </location>
    <ligand>
        <name>substrate</name>
    </ligand>
</feature>
<dbReference type="GO" id="GO:0004452">
    <property type="term" value="F:isopentenyl-diphosphate delta-isomerase activity"/>
    <property type="evidence" value="ECO:0007669"/>
    <property type="project" value="UniProtKB-UniRule"/>
</dbReference>
<feature type="binding site" evidence="11">
    <location>
        <begin position="13"/>
        <end position="14"/>
    </location>
    <ligand>
        <name>substrate</name>
    </ligand>
</feature>
<proteinExistence type="inferred from homology"/>
<evidence type="ECO:0000256" key="6">
    <source>
        <dbReference type="ARBA" id="ARBA00022842"/>
    </source>
</evidence>
<keyword evidence="4 11" id="KW-0288">FMN</keyword>
<protein>
    <recommendedName>
        <fullName evidence="11">Isopentenyl-diphosphate delta-isomerase</fullName>
        <shortName evidence="11">IPP isomerase</shortName>
        <ecNumber evidence="11">5.3.3.2</ecNumber>
    </recommendedName>
    <alternativeName>
        <fullName evidence="11">Isopentenyl diphosphate:dimethylallyl diphosphate isomerase</fullName>
    </alternativeName>
    <alternativeName>
        <fullName evidence="11">Isopentenyl pyrophosphate isomerase</fullName>
    </alternativeName>
    <alternativeName>
        <fullName evidence="11">Type 2 isopentenyl diphosphate isomerase</fullName>
        <shortName evidence="11">IDI-2</shortName>
    </alternativeName>
</protein>
<dbReference type="SMART" id="SM01240">
    <property type="entry name" value="IMPDH"/>
    <property type="match status" value="1"/>
</dbReference>
<dbReference type="HAMAP" id="MF_00354">
    <property type="entry name" value="Idi_2"/>
    <property type="match status" value="1"/>
</dbReference>
<dbReference type="GO" id="GO:0070402">
    <property type="term" value="F:NADPH binding"/>
    <property type="evidence" value="ECO:0007669"/>
    <property type="project" value="UniProtKB-UniRule"/>
</dbReference>
<dbReference type="InterPro" id="IPR000262">
    <property type="entry name" value="FMN-dep_DH"/>
</dbReference>
<feature type="binding site" evidence="11">
    <location>
        <begin position="279"/>
        <end position="281"/>
    </location>
    <ligand>
        <name>FMN</name>
        <dbReference type="ChEBI" id="CHEBI:58210"/>
    </ligand>
</feature>
<comment type="cofactor">
    <cofactor evidence="11">
        <name>NADPH</name>
        <dbReference type="ChEBI" id="CHEBI:57783"/>
    </cofactor>
</comment>
<feature type="binding site" evidence="11">
    <location>
        <position position="227"/>
    </location>
    <ligand>
        <name>FMN</name>
        <dbReference type="ChEBI" id="CHEBI:58210"/>
    </ligand>
</feature>
<dbReference type="InterPro" id="IPR011179">
    <property type="entry name" value="IPdP_isomerase"/>
</dbReference>
<organism evidence="13">
    <name type="scientific">uncultured marine thaumarchaeote AD1000_17_C04</name>
    <dbReference type="NCBI Taxonomy" id="1455895"/>
    <lineage>
        <taxon>Archaea</taxon>
        <taxon>Nitrososphaerota</taxon>
        <taxon>environmental samples</taxon>
    </lineage>
</organism>
<dbReference type="Gene3D" id="3.20.20.70">
    <property type="entry name" value="Aldolase class I"/>
    <property type="match status" value="1"/>
</dbReference>
<keyword evidence="7 11" id="KW-0521">NADP</keyword>
<comment type="similarity">
    <text evidence="11">Belongs to the IPP isomerase type 2 family.</text>
</comment>
<keyword evidence="6 11" id="KW-0460">Magnesium</keyword>
<name>A0A075FQE2_9ARCH</name>
<dbReference type="GO" id="GO:0016491">
    <property type="term" value="F:oxidoreductase activity"/>
    <property type="evidence" value="ECO:0007669"/>
    <property type="project" value="InterPro"/>
</dbReference>
<dbReference type="GO" id="GO:0005737">
    <property type="term" value="C:cytoplasm"/>
    <property type="evidence" value="ECO:0007669"/>
    <property type="project" value="UniProtKB-SubCell"/>
</dbReference>
<dbReference type="InterPro" id="IPR013785">
    <property type="entry name" value="Aldolase_TIM"/>
</dbReference>
<dbReference type="GO" id="GO:0010181">
    <property type="term" value="F:FMN binding"/>
    <property type="evidence" value="ECO:0007669"/>
    <property type="project" value="UniProtKB-UniRule"/>
</dbReference>
<dbReference type="PANTHER" id="PTHR43665:SF1">
    <property type="entry name" value="ISOPENTENYL-DIPHOSPHATE DELTA-ISOMERASE"/>
    <property type="match status" value="1"/>
</dbReference>